<dbReference type="Pfam" id="PF03184">
    <property type="entry name" value="DDE_1"/>
    <property type="match status" value="1"/>
</dbReference>
<evidence type="ECO:0000259" key="1">
    <source>
        <dbReference type="Pfam" id="PF03184"/>
    </source>
</evidence>
<dbReference type="EnsemblMetazoa" id="G24299.1">
    <property type="protein sequence ID" value="G24299.1:cds"/>
    <property type="gene ID" value="G24299"/>
</dbReference>
<sequence length="223" mass="25418">MSKSLKRKRGEYNHYSAEQRYKMAKYAVENGDGLPCDKRGRPTLLGTFVEDVIDYIKSLRLSGGIVNRPIVIAAARAANGAVVQAMSKSLKRKRGEYNHYSAEQRYKMAKYAVENGDGLPCDKRGRPTLLGTFVEDDIDYIKSLRLSGGIVNRPIVIAAARAHQVNEFKDELTRNNFRMRYVPASCTSELQPLDLSGNDEFKKCIKNQFSEWYRDQIQKDLKR</sequence>
<dbReference type="InterPro" id="IPR004875">
    <property type="entry name" value="DDE_SF_endonuclease_dom"/>
</dbReference>
<evidence type="ECO:0000313" key="2">
    <source>
        <dbReference type="EnsemblMetazoa" id="G24299.1:cds"/>
    </source>
</evidence>
<name>A0A8W8KNW3_MAGGI</name>
<organism evidence="2 3">
    <name type="scientific">Magallana gigas</name>
    <name type="common">Pacific oyster</name>
    <name type="synonym">Crassostrea gigas</name>
    <dbReference type="NCBI Taxonomy" id="29159"/>
    <lineage>
        <taxon>Eukaryota</taxon>
        <taxon>Metazoa</taxon>
        <taxon>Spiralia</taxon>
        <taxon>Lophotrochozoa</taxon>
        <taxon>Mollusca</taxon>
        <taxon>Bivalvia</taxon>
        <taxon>Autobranchia</taxon>
        <taxon>Pteriomorphia</taxon>
        <taxon>Ostreida</taxon>
        <taxon>Ostreoidea</taxon>
        <taxon>Ostreidae</taxon>
        <taxon>Magallana</taxon>
    </lineage>
</organism>
<dbReference type="AlphaFoldDB" id="A0A8W8KNW3"/>
<reference evidence="2" key="1">
    <citation type="submission" date="2022-08" db="UniProtKB">
        <authorList>
            <consortium name="EnsemblMetazoa"/>
        </authorList>
    </citation>
    <scope>IDENTIFICATION</scope>
    <source>
        <strain evidence="2">05x7-T-G4-1.051#20</strain>
    </source>
</reference>
<accession>A0A8W8KNW3</accession>
<keyword evidence="3" id="KW-1185">Reference proteome</keyword>
<dbReference type="GO" id="GO:0003676">
    <property type="term" value="F:nucleic acid binding"/>
    <property type="evidence" value="ECO:0007669"/>
    <property type="project" value="InterPro"/>
</dbReference>
<feature type="domain" description="DDE-1" evidence="1">
    <location>
        <begin position="155"/>
        <end position="218"/>
    </location>
</feature>
<proteinExistence type="predicted"/>
<evidence type="ECO:0000313" key="3">
    <source>
        <dbReference type="Proteomes" id="UP000005408"/>
    </source>
</evidence>
<protein>
    <recommendedName>
        <fullName evidence="1">DDE-1 domain-containing protein</fullName>
    </recommendedName>
</protein>
<dbReference type="Proteomes" id="UP000005408">
    <property type="component" value="Unassembled WGS sequence"/>
</dbReference>